<dbReference type="PANTHER" id="PTHR22792">
    <property type="entry name" value="LUPUS LA PROTEIN-RELATED"/>
    <property type="match status" value="1"/>
</dbReference>
<feature type="domain" description="RRM" evidence="6">
    <location>
        <begin position="145"/>
        <end position="234"/>
    </location>
</feature>
<dbReference type="PROSITE" id="PS50102">
    <property type="entry name" value="RRM"/>
    <property type="match status" value="1"/>
</dbReference>
<dbReference type="OrthoDB" id="439993at2759"/>
<dbReference type="SMART" id="SM00715">
    <property type="entry name" value="LA"/>
    <property type="match status" value="1"/>
</dbReference>
<gene>
    <name evidence="8" type="ORF">EW146_g527</name>
</gene>
<dbReference type="PANTHER" id="PTHR22792:SF140">
    <property type="entry name" value="ACHILLES, ISOFORM A"/>
    <property type="match status" value="1"/>
</dbReference>
<evidence type="ECO:0000256" key="1">
    <source>
        <dbReference type="ARBA" id="ARBA00004123"/>
    </source>
</evidence>
<dbReference type="Gene3D" id="3.30.70.330">
    <property type="match status" value="1"/>
</dbReference>
<keyword evidence="2 4" id="KW-0694">RNA-binding</keyword>
<dbReference type="CDD" id="cd12291">
    <property type="entry name" value="RRM1_La"/>
    <property type="match status" value="1"/>
</dbReference>
<dbReference type="SUPFAM" id="SSF54928">
    <property type="entry name" value="RNA-binding domain, RBD"/>
    <property type="match status" value="1"/>
</dbReference>
<dbReference type="EMBL" id="SGPL01000011">
    <property type="protein sequence ID" value="THH20958.1"/>
    <property type="molecule type" value="Genomic_DNA"/>
</dbReference>
<evidence type="ECO:0000256" key="3">
    <source>
        <dbReference type="ARBA" id="ARBA00023242"/>
    </source>
</evidence>
<keyword evidence="3" id="KW-0539">Nucleus</keyword>
<protein>
    <recommendedName>
        <fullName evidence="10">HTH La-type RNA-binding domain-containing protein</fullName>
    </recommendedName>
</protein>
<dbReference type="SUPFAM" id="SSF46785">
    <property type="entry name" value="Winged helix' DNA-binding domain"/>
    <property type="match status" value="1"/>
</dbReference>
<dbReference type="GO" id="GO:0005634">
    <property type="term" value="C:nucleus"/>
    <property type="evidence" value="ECO:0007669"/>
    <property type="project" value="UniProtKB-SubCell"/>
</dbReference>
<sequence>MQTEPPKAAEPAPAPEAIIAAPGSESLPVSKVGDETTATATVSGEGPSSPEDQKALAIRQVEFYFADSNLPFDKFMWTLHTANAEYWVPIATVASFKRMREFKDMGVDWVARALREGSKELEVDEAGTNVRRRTEVKEPKGQFDRSVYAKGFGQEDPALQRKLEQFFEKYGKVNAVRMRRKDGTKEFKGSVFTEFAEFSSVDAFLKADPKPSWEGTPLIIMSKGEYVDMKIKEKGLTGKAAHARRDDASSRKGFNAFREMRLAKEGGAKGSKEKDKLKKEVMMSFMGSEIPVQEEEGGSVKDEDVPIVKGATLKFAGCGGEASFDDIKKPLKERFTRSPFVKYNRGDDAGLVGFDKMLSEEDIAFSKKSVPLNSSGPTRPQSRGLNTRTRGVRGVGADVVVMRVGAGADAVEDAVEDADVVEDGVGGDREKDESGAQEETGEKRKRAVEPDGGHDAGVRGQGVPVIASTSAPTAKKAKVDAEAS</sequence>
<dbReference type="InterPro" id="IPR036388">
    <property type="entry name" value="WH-like_DNA-bd_sf"/>
</dbReference>
<dbReference type="SMART" id="SM00360">
    <property type="entry name" value="RRM"/>
    <property type="match status" value="1"/>
</dbReference>
<evidence type="ECO:0000256" key="2">
    <source>
        <dbReference type="ARBA" id="ARBA00022884"/>
    </source>
</evidence>
<dbReference type="Pfam" id="PF00076">
    <property type="entry name" value="RRM_1"/>
    <property type="match status" value="1"/>
</dbReference>
<dbReference type="InterPro" id="IPR002344">
    <property type="entry name" value="Lupus_La"/>
</dbReference>
<dbReference type="InterPro" id="IPR000504">
    <property type="entry name" value="RRM_dom"/>
</dbReference>
<evidence type="ECO:0000259" key="7">
    <source>
        <dbReference type="PROSITE" id="PS50961"/>
    </source>
</evidence>
<dbReference type="GO" id="GO:0006396">
    <property type="term" value="P:RNA processing"/>
    <property type="evidence" value="ECO:0007669"/>
    <property type="project" value="InterPro"/>
</dbReference>
<dbReference type="InterPro" id="IPR035979">
    <property type="entry name" value="RBD_domain_sf"/>
</dbReference>
<dbReference type="PROSITE" id="PS50961">
    <property type="entry name" value="HTH_LA"/>
    <property type="match status" value="1"/>
</dbReference>
<feature type="domain" description="HTH La-type RNA-binding" evidence="7">
    <location>
        <begin position="47"/>
        <end position="140"/>
    </location>
</feature>
<comment type="caution">
    <text evidence="8">The sequence shown here is derived from an EMBL/GenBank/DDBJ whole genome shotgun (WGS) entry which is preliminary data.</text>
</comment>
<dbReference type="Proteomes" id="UP000310158">
    <property type="component" value="Unassembled WGS sequence"/>
</dbReference>
<accession>A0A4S4M8N8</accession>
<reference evidence="8 9" key="1">
    <citation type="submission" date="2019-02" db="EMBL/GenBank/DDBJ databases">
        <title>Genome sequencing of the rare red list fungi Bondarzewia mesenterica.</title>
        <authorList>
            <person name="Buettner E."/>
            <person name="Kellner H."/>
        </authorList>
    </citation>
    <scope>NUCLEOTIDE SEQUENCE [LARGE SCALE GENOMIC DNA]</scope>
    <source>
        <strain evidence="8 9">DSM 108281</strain>
    </source>
</reference>
<feature type="region of interest" description="Disordered" evidence="5">
    <location>
        <begin position="414"/>
        <end position="484"/>
    </location>
</feature>
<name>A0A4S4M8N8_9AGAM</name>
<feature type="region of interest" description="Disordered" evidence="5">
    <location>
        <begin position="1"/>
        <end position="52"/>
    </location>
</feature>
<dbReference type="GO" id="GO:0003729">
    <property type="term" value="F:mRNA binding"/>
    <property type="evidence" value="ECO:0007669"/>
    <property type="project" value="TreeGrafter"/>
</dbReference>
<feature type="compositionally biased region" description="Low complexity" evidence="5">
    <location>
        <begin position="1"/>
        <end position="22"/>
    </location>
</feature>
<organism evidence="8 9">
    <name type="scientific">Bondarzewia mesenterica</name>
    <dbReference type="NCBI Taxonomy" id="1095465"/>
    <lineage>
        <taxon>Eukaryota</taxon>
        <taxon>Fungi</taxon>
        <taxon>Dikarya</taxon>
        <taxon>Basidiomycota</taxon>
        <taxon>Agaricomycotina</taxon>
        <taxon>Agaricomycetes</taxon>
        <taxon>Russulales</taxon>
        <taxon>Bondarzewiaceae</taxon>
        <taxon>Bondarzewia</taxon>
    </lineage>
</organism>
<dbReference type="PRINTS" id="PR00302">
    <property type="entry name" value="LUPUSLA"/>
</dbReference>
<evidence type="ECO:0000259" key="6">
    <source>
        <dbReference type="PROSITE" id="PS50102"/>
    </source>
</evidence>
<dbReference type="Gene3D" id="1.10.10.10">
    <property type="entry name" value="Winged helix-like DNA-binding domain superfamily/Winged helix DNA-binding domain"/>
    <property type="match status" value="1"/>
</dbReference>
<proteinExistence type="predicted"/>
<dbReference type="CDD" id="cd08029">
    <property type="entry name" value="LA_like_fungal"/>
    <property type="match status" value="1"/>
</dbReference>
<dbReference type="InterPro" id="IPR006630">
    <property type="entry name" value="La_HTH"/>
</dbReference>
<dbReference type="InterPro" id="IPR012677">
    <property type="entry name" value="Nucleotide-bd_a/b_plait_sf"/>
</dbReference>
<dbReference type="GO" id="GO:1990904">
    <property type="term" value="C:ribonucleoprotein complex"/>
    <property type="evidence" value="ECO:0007669"/>
    <property type="project" value="InterPro"/>
</dbReference>
<evidence type="ECO:0000256" key="5">
    <source>
        <dbReference type="SAM" id="MobiDB-lite"/>
    </source>
</evidence>
<dbReference type="AlphaFoldDB" id="A0A4S4M8N8"/>
<feature type="compositionally biased region" description="Polar residues" evidence="5">
    <location>
        <begin position="371"/>
        <end position="386"/>
    </location>
</feature>
<dbReference type="InterPro" id="IPR036390">
    <property type="entry name" value="WH_DNA-bd_sf"/>
</dbReference>
<dbReference type="InterPro" id="IPR045180">
    <property type="entry name" value="La_dom_prot"/>
</dbReference>
<evidence type="ECO:0000256" key="4">
    <source>
        <dbReference type="PROSITE-ProRule" id="PRU00332"/>
    </source>
</evidence>
<evidence type="ECO:0000313" key="8">
    <source>
        <dbReference type="EMBL" id="THH20958.1"/>
    </source>
</evidence>
<keyword evidence="9" id="KW-1185">Reference proteome</keyword>
<feature type="region of interest" description="Disordered" evidence="5">
    <location>
        <begin position="365"/>
        <end position="392"/>
    </location>
</feature>
<evidence type="ECO:0008006" key="10">
    <source>
        <dbReference type="Google" id="ProtNLM"/>
    </source>
</evidence>
<evidence type="ECO:0000313" key="9">
    <source>
        <dbReference type="Proteomes" id="UP000310158"/>
    </source>
</evidence>
<feature type="compositionally biased region" description="Basic and acidic residues" evidence="5">
    <location>
        <begin position="447"/>
        <end position="457"/>
    </location>
</feature>
<comment type="subcellular location">
    <subcellularLocation>
        <location evidence="1">Nucleus</location>
    </subcellularLocation>
</comment>
<dbReference type="Pfam" id="PF05383">
    <property type="entry name" value="La"/>
    <property type="match status" value="1"/>
</dbReference>